<protein>
    <recommendedName>
        <fullName evidence="3">Haloacid dehalogenase-like hydrolase</fullName>
    </recommendedName>
</protein>
<evidence type="ECO:0000313" key="2">
    <source>
        <dbReference type="Proteomes" id="UP001165090"/>
    </source>
</evidence>
<dbReference type="Gene3D" id="3.30.1240.10">
    <property type="match status" value="1"/>
</dbReference>
<dbReference type="SUPFAM" id="SSF56784">
    <property type="entry name" value="HAD-like"/>
    <property type="match status" value="1"/>
</dbReference>
<evidence type="ECO:0008006" key="3">
    <source>
        <dbReference type="Google" id="ProtNLM"/>
    </source>
</evidence>
<dbReference type="NCBIfam" id="TIGR01484">
    <property type="entry name" value="HAD-SF-IIB"/>
    <property type="match status" value="1"/>
</dbReference>
<dbReference type="PROSITE" id="PS01228">
    <property type="entry name" value="COF_1"/>
    <property type="match status" value="1"/>
</dbReference>
<dbReference type="Pfam" id="PF08282">
    <property type="entry name" value="Hydrolase_3"/>
    <property type="match status" value="1"/>
</dbReference>
<dbReference type="InterPro" id="IPR023214">
    <property type="entry name" value="HAD_sf"/>
</dbReference>
<dbReference type="SFLD" id="SFLDG01140">
    <property type="entry name" value="C2.B:_Phosphomannomutase_and_P"/>
    <property type="match status" value="1"/>
</dbReference>
<accession>A0ABQ5RSJ6</accession>
<dbReference type="SFLD" id="SFLDS00003">
    <property type="entry name" value="Haloacid_Dehalogenase"/>
    <property type="match status" value="1"/>
</dbReference>
<dbReference type="CDD" id="cd07516">
    <property type="entry name" value="HAD_Pase"/>
    <property type="match status" value="1"/>
</dbReference>
<dbReference type="InterPro" id="IPR006379">
    <property type="entry name" value="HAD-SF_hydro_IIB"/>
</dbReference>
<dbReference type="Proteomes" id="UP001165090">
    <property type="component" value="Unassembled WGS sequence"/>
</dbReference>
<organism evidence="1 2">
    <name type="scientific">Volvox africanus</name>
    <dbReference type="NCBI Taxonomy" id="51714"/>
    <lineage>
        <taxon>Eukaryota</taxon>
        <taxon>Viridiplantae</taxon>
        <taxon>Chlorophyta</taxon>
        <taxon>core chlorophytes</taxon>
        <taxon>Chlorophyceae</taxon>
        <taxon>CS clade</taxon>
        <taxon>Chlamydomonadales</taxon>
        <taxon>Volvocaceae</taxon>
        <taxon>Volvox</taxon>
    </lineage>
</organism>
<dbReference type="NCBIfam" id="TIGR00099">
    <property type="entry name" value="Cof-subfamily"/>
    <property type="match status" value="1"/>
</dbReference>
<proteinExistence type="predicted"/>
<dbReference type="SFLD" id="SFLDG01144">
    <property type="entry name" value="C2.B.4:_PGP_Like"/>
    <property type="match status" value="1"/>
</dbReference>
<dbReference type="PANTHER" id="PTHR10000:SF8">
    <property type="entry name" value="HAD SUPERFAMILY HYDROLASE-LIKE, TYPE 3"/>
    <property type="match status" value="1"/>
</dbReference>
<dbReference type="InterPro" id="IPR036412">
    <property type="entry name" value="HAD-like_sf"/>
</dbReference>
<dbReference type="PROSITE" id="PS01229">
    <property type="entry name" value="COF_2"/>
    <property type="match status" value="1"/>
</dbReference>
<dbReference type="PANTHER" id="PTHR10000">
    <property type="entry name" value="PHOSPHOSERINE PHOSPHATASE"/>
    <property type="match status" value="1"/>
</dbReference>
<comment type="caution">
    <text evidence="1">The sequence shown here is derived from an EMBL/GenBank/DDBJ whole genome shotgun (WGS) entry which is preliminary data.</text>
</comment>
<reference evidence="1 2" key="1">
    <citation type="journal article" date="2023" name="IScience">
        <title>Expanded male sex-determining region conserved during the evolution of homothallism in the green alga Volvox.</title>
        <authorList>
            <person name="Yamamoto K."/>
            <person name="Matsuzaki R."/>
            <person name="Mahakham W."/>
            <person name="Heman W."/>
            <person name="Sekimoto H."/>
            <person name="Kawachi M."/>
            <person name="Minakuchi Y."/>
            <person name="Toyoda A."/>
            <person name="Nozaki H."/>
        </authorList>
    </citation>
    <scope>NUCLEOTIDE SEQUENCE [LARGE SCALE GENOMIC DNA]</scope>
    <source>
        <strain evidence="1 2">NIES-4468</strain>
    </source>
</reference>
<evidence type="ECO:0000313" key="1">
    <source>
        <dbReference type="EMBL" id="GLI60431.1"/>
    </source>
</evidence>
<dbReference type="Gene3D" id="3.40.50.1000">
    <property type="entry name" value="HAD superfamily/HAD-like"/>
    <property type="match status" value="1"/>
</dbReference>
<gene>
    <name evidence="1" type="ORF">VaNZ11_002584</name>
</gene>
<dbReference type="EMBL" id="BSDZ01000008">
    <property type="protein sequence ID" value="GLI60431.1"/>
    <property type="molecule type" value="Genomic_DNA"/>
</dbReference>
<name>A0ABQ5RSJ6_9CHLO</name>
<keyword evidence="2" id="KW-1185">Reference proteome</keyword>
<dbReference type="PRINTS" id="PR00119">
    <property type="entry name" value="CATATPASE"/>
</dbReference>
<dbReference type="InterPro" id="IPR000150">
    <property type="entry name" value="Cof"/>
</dbReference>
<sequence length="343" mass="36657">MRCTIKDAHISRLKLSWNERHTIPGCSMPNPAGYLSRSSRWPPMQSSQTDCRPVSSKRTVTKATSGAEIKLIASDVDGTLLNHCQQLTPAVEAAVKQASALGVPLVVATGKARGPWAHEVLPRLGLTTPGVFLQGLLVYDADGNRLYEQQLPVDVARDCISLAKERGITLTAYCGERILCAATDSHTDRLNFYKEPPPEAVGDLALIVGEIQIQKLIFMADQHVIDSLRPQVELLLTGRASLTTALSGMLEVLPLGASKGAGLSWLLEHLGVDPAHVMALGDGENDVEMLQMAGMGVAMGNAAPKAKSAADVVLEETNDEDGVAKAIIRYVLEPRLVAVQGSS</sequence>